<dbReference type="Pfam" id="PF00067">
    <property type="entry name" value="p450"/>
    <property type="match status" value="2"/>
</dbReference>
<organism evidence="14 15">
    <name type="scientific">Heterodermia speciosa</name>
    <dbReference type="NCBI Taxonomy" id="116794"/>
    <lineage>
        <taxon>Eukaryota</taxon>
        <taxon>Fungi</taxon>
        <taxon>Dikarya</taxon>
        <taxon>Ascomycota</taxon>
        <taxon>Pezizomycotina</taxon>
        <taxon>Lecanoromycetes</taxon>
        <taxon>OSLEUM clade</taxon>
        <taxon>Lecanoromycetidae</taxon>
        <taxon>Caliciales</taxon>
        <taxon>Physciaceae</taxon>
        <taxon>Heterodermia</taxon>
    </lineage>
</organism>
<evidence type="ECO:0000256" key="12">
    <source>
        <dbReference type="PIRSR" id="PIRSR602403-1"/>
    </source>
</evidence>
<comment type="subcellular location">
    <subcellularLocation>
        <location evidence="2">Membrane</location>
    </subcellularLocation>
</comment>
<keyword evidence="6 12" id="KW-0479">Metal-binding</keyword>
<evidence type="ECO:0000256" key="1">
    <source>
        <dbReference type="ARBA" id="ARBA00001971"/>
    </source>
</evidence>
<dbReference type="GO" id="GO:0016705">
    <property type="term" value="F:oxidoreductase activity, acting on paired donors, with incorporation or reduction of molecular oxygen"/>
    <property type="evidence" value="ECO:0007669"/>
    <property type="project" value="InterPro"/>
</dbReference>
<name>A0A8H3IB45_9LECA</name>
<protein>
    <recommendedName>
        <fullName evidence="16">Cytochrome P450</fullName>
    </recommendedName>
</protein>
<keyword evidence="15" id="KW-1185">Reference proteome</keyword>
<dbReference type="GO" id="GO:0004497">
    <property type="term" value="F:monooxygenase activity"/>
    <property type="evidence" value="ECO:0007669"/>
    <property type="project" value="UniProtKB-KW"/>
</dbReference>
<dbReference type="GO" id="GO:0020037">
    <property type="term" value="F:heme binding"/>
    <property type="evidence" value="ECO:0007669"/>
    <property type="project" value="InterPro"/>
</dbReference>
<evidence type="ECO:0000256" key="7">
    <source>
        <dbReference type="ARBA" id="ARBA00022989"/>
    </source>
</evidence>
<dbReference type="InterPro" id="IPR001128">
    <property type="entry name" value="Cyt_P450"/>
</dbReference>
<evidence type="ECO:0008006" key="16">
    <source>
        <dbReference type="Google" id="ProtNLM"/>
    </source>
</evidence>
<feature type="transmembrane region" description="Helical" evidence="13">
    <location>
        <begin position="76"/>
        <end position="94"/>
    </location>
</feature>
<dbReference type="Proteomes" id="UP000664521">
    <property type="component" value="Unassembled WGS sequence"/>
</dbReference>
<dbReference type="EMBL" id="CAJPDS010000014">
    <property type="protein sequence ID" value="CAF9914215.1"/>
    <property type="molecule type" value="Genomic_DNA"/>
</dbReference>
<dbReference type="InterPro" id="IPR050121">
    <property type="entry name" value="Cytochrome_P450_monoxygenase"/>
</dbReference>
<evidence type="ECO:0000313" key="14">
    <source>
        <dbReference type="EMBL" id="CAF9914215.1"/>
    </source>
</evidence>
<evidence type="ECO:0000256" key="9">
    <source>
        <dbReference type="ARBA" id="ARBA00023004"/>
    </source>
</evidence>
<evidence type="ECO:0000256" key="11">
    <source>
        <dbReference type="ARBA" id="ARBA00023136"/>
    </source>
</evidence>
<dbReference type="PRINTS" id="PR00385">
    <property type="entry name" value="P450"/>
</dbReference>
<keyword evidence="7 13" id="KW-1133">Transmembrane helix</keyword>
<keyword evidence="4 12" id="KW-0349">Heme</keyword>
<evidence type="ECO:0000256" key="2">
    <source>
        <dbReference type="ARBA" id="ARBA00004370"/>
    </source>
</evidence>
<dbReference type="PANTHER" id="PTHR24305">
    <property type="entry name" value="CYTOCHROME P450"/>
    <property type="match status" value="1"/>
</dbReference>
<accession>A0A8H3IB45</accession>
<dbReference type="PRINTS" id="PR00465">
    <property type="entry name" value="EP450IV"/>
</dbReference>
<reference evidence="14" key="1">
    <citation type="submission" date="2021-03" db="EMBL/GenBank/DDBJ databases">
        <authorList>
            <person name="Tagirdzhanova G."/>
        </authorList>
    </citation>
    <scope>NUCLEOTIDE SEQUENCE</scope>
</reference>
<dbReference type="InterPro" id="IPR002403">
    <property type="entry name" value="Cyt_P450_E_grp-IV"/>
</dbReference>
<dbReference type="PANTHER" id="PTHR24305:SF112">
    <property type="entry name" value="L-ORNITHINE-N5-MONOOXYGENASE (EUROFUNG)"/>
    <property type="match status" value="1"/>
</dbReference>
<proteinExistence type="inferred from homology"/>
<evidence type="ECO:0000313" key="15">
    <source>
        <dbReference type="Proteomes" id="UP000664521"/>
    </source>
</evidence>
<feature type="transmembrane region" description="Helical" evidence="13">
    <location>
        <begin position="12"/>
        <end position="30"/>
    </location>
</feature>
<comment type="caution">
    <text evidence="14">The sequence shown here is derived from an EMBL/GenBank/DDBJ whole genome shotgun (WGS) entry which is preliminary data.</text>
</comment>
<evidence type="ECO:0000256" key="6">
    <source>
        <dbReference type="ARBA" id="ARBA00022723"/>
    </source>
</evidence>
<dbReference type="SUPFAM" id="SSF48264">
    <property type="entry name" value="Cytochrome P450"/>
    <property type="match status" value="1"/>
</dbReference>
<dbReference type="InterPro" id="IPR036396">
    <property type="entry name" value="Cyt_P450_sf"/>
</dbReference>
<evidence type="ECO:0000256" key="5">
    <source>
        <dbReference type="ARBA" id="ARBA00022692"/>
    </source>
</evidence>
<keyword evidence="9 12" id="KW-0408">Iron</keyword>
<dbReference type="AlphaFoldDB" id="A0A8H3IB45"/>
<keyword evidence="11 13" id="KW-0472">Membrane</keyword>
<dbReference type="OrthoDB" id="6692864at2759"/>
<feature type="binding site" description="axial binding residue" evidence="12">
    <location>
        <position position="530"/>
    </location>
    <ligand>
        <name>heme</name>
        <dbReference type="ChEBI" id="CHEBI:30413"/>
    </ligand>
    <ligandPart>
        <name>Fe</name>
        <dbReference type="ChEBI" id="CHEBI:18248"/>
    </ligandPart>
</feature>
<sequence length="639" mass="70658">MEASLASSESNLMLANLITLLLGVATHRFYLANGEHHLHGLLYLQIFIGLVSTTIITLVFLGLSLESAILKTGPPILLYLSGLTSSLILSRTLLSPLSTFPGPVSAQISTLHFSLSLRASNAHVKLLSLHRKYGDFVRIGSADLSITHPAAITAIYDRGSPCTKAAWYDLTHPMISLQTTRSRETHDKRRRLWSAAFSDAAIRGYEQRIATFQDQLISYIAAREEGSVDANEAMSFYNFDVMGDLAFGTPFGMLQGEKEHWAIVLLHRGLNPLGLMLPIWAFRVLLAIPGAMKDWYAFMSYCCEKLQEAMELLLLASKPLWPFLVADQISAQTKIGTPNVMSFLLAPLEDKKPTSAELRMLEGDSQLIVVAGSDTTASTLISILYSLAKNSDCLSTLRHEIASLTSSTSPEPLLNQELKSLPYLNGVINEALRLYPGAGMLQRKTPPSGITIGDRWIPGDVTVFCPAYVVGRSRLTSSPKESIWKKLINDVDENIYPDAETFRPERWFSDSDLVKEPSAFAPFSKGPYNCIGKELALMNLRTTLVRLVLAFDISFADGEDGTRFLQKERVRRLGFALGVLWMIDMSAILQTFANLFPKAFFHGEKPHNLELAGAVETLVHRQYDTDLSLTSSYVGGCVR</sequence>
<evidence type="ECO:0000256" key="4">
    <source>
        <dbReference type="ARBA" id="ARBA00022617"/>
    </source>
</evidence>
<evidence type="ECO:0000256" key="10">
    <source>
        <dbReference type="ARBA" id="ARBA00023033"/>
    </source>
</evidence>
<keyword evidence="8" id="KW-0560">Oxidoreductase</keyword>
<comment type="cofactor">
    <cofactor evidence="1 12">
        <name>heme</name>
        <dbReference type="ChEBI" id="CHEBI:30413"/>
    </cofactor>
</comment>
<keyword evidence="5 13" id="KW-0812">Transmembrane</keyword>
<evidence type="ECO:0000256" key="8">
    <source>
        <dbReference type="ARBA" id="ARBA00023002"/>
    </source>
</evidence>
<dbReference type="GO" id="GO:0005506">
    <property type="term" value="F:iron ion binding"/>
    <property type="evidence" value="ECO:0007669"/>
    <property type="project" value="InterPro"/>
</dbReference>
<comment type="similarity">
    <text evidence="3">Belongs to the cytochrome P450 family.</text>
</comment>
<dbReference type="CDD" id="cd11061">
    <property type="entry name" value="CYP67-like"/>
    <property type="match status" value="1"/>
</dbReference>
<dbReference type="GO" id="GO:0016020">
    <property type="term" value="C:membrane"/>
    <property type="evidence" value="ECO:0007669"/>
    <property type="project" value="UniProtKB-SubCell"/>
</dbReference>
<keyword evidence="10" id="KW-0503">Monooxygenase</keyword>
<feature type="transmembrane region" description="Helical" evidence="13">
    <location>
        <begin position="42"/>
        <end position="64"/>
    </location>
</feature>
<gene>
    <name evidence="14" type="ORF">HETSPECPRED_001923</name>
</gene>
<dbReference type="Gene3D" id="1.10.630.10">
    <property type="entry name" value="Cytochrome P450"/>
    <property type="match status" value="1"/>
</dbReference>
<evidence type="ECO:0000256" key="13">
    <source>
        <dbReference type="SAM" id="Phobius"/>
    </source>
</evidence>
<evidence type="ECO:0000256" key="3">
    <source>
        <dbReference type="ARBA" id="ARBA00010617"/>
    </source>
</evidence>